<comment type="caution">
    <text evidence="16">The sequence shown here is derived from an EMBL/GenBank/DDBJ whole genome shotgun (WGS) entry which is preliminary data.</text>
</comment>
<dbReference type="eggNOG" id="KOG1005">
    <property type="taxonomic scope" value="Eukaryota"/>
</dbReference>
<dbReference type="PRINTS" id="PR01365">
    <property type="entry name" value="TELOMERASERT"/>
</dbReference>
<dbReference type="SMART" id="SM00975">
    <property type="entry name" value="Telomerase_RBD"/>
    <property type="match status" value="1"/>
</dbReference>
<evidence type="ECO:0000259" key="15">
    <source>
        <dbReference type="PROSITE" id="PS50878"/>
    </source>
</evidence>
<dbReference type="EMBL" id="AHHD01000337">
    <property type="protein sequence ID" value="EKG14822.1"/>
    <property type="molecule type" value="Genomic_DNA"/>
</dbReference>
<keyword evidence="4 13" id="KW-0158">Chromosome</keyword>
<feature type="compositionally biased region" description="Basic and acidic residues" evidence="14">
    <location>
        <begin position="1"/>
        <end position="11"/>
    </location>
</feature>
<evidence type="ECO:0000256" key="1">
    <source>
        <dbReference type="ARBA" id="ARBA00008001"/>
    </source>
</evidence>
<dbReference type="InterPro" id="IPR000477">
    <property type="entry name" value="RT_dom"/>
</dbReference>
<comment type="function">
    <text evidence="13">Telomerase is a ribonucleoprotein enzyme essential for the replication of chromosome termini in most eukaryotes. It elongates telomeres. It is a reverse transcriptase that adds simple sequence repeats to chromosome ends by copying a template sequence within the RNA component of the enzyme.</text>
</comment>
<keyword evidence="8 13" id="KW-0460">Magnesium</keyword>
<proteinExistence type="inferred from homology"/>
<dbReference type="PROSITE" id="PS50878">
    <property type="entry name" value="RT_POL"/>
    <property type="match status" value="1"/>
</dbReference>
<dbReference type="Pfam" id="PF12009">
    <property type="entry name" value="Telomerase_RBD"/>
    <property type="match status" value="1"/>
</dbReference>
<comment type="similarity">
    <text evidence="1 13">Belongs to the reverse transcriptase family. Telomerase subfamily.</text>
</comment>
<protein>
    <recommendedName>
        <fullName evidence="3 13">Telomerase reverse transcriptase</fullName>
        <ecNumber evidence="2 13">2.7.7.49</ecNumber>
    </recommendedName>
    <alternativeName>
        <fullName evidence="13">Telomerase catalytic subunit</fullName>
    </alternativeName>
</protein>
<dbReference type="AlphaFoldDB" id="K2RPW0"/>
<evidence type="ECO:0000256" key="2">
    <source>
        <dbReference type="ARBA" id="ARBA00012493"/>
    </source>
</evidence>
<keyword evidence="11 13" id="KW-0539">Nucleus</keyword>
<feature type="domain" description="Reverse transcriptase" evidence="15">
    <location>
        <begin position="641"/>
        <end position="977"/>
    </location>
</feature>
<feature type="region of interest" description="Disordered" evidence="14">
    <location>
        <begin position="1"/>
        <end position="25"/>
    </location>
</feature>
<keyword evidence="10 13" id="KW-0695">RNA-directed DNA polymerase</keyword>
<sequence>MKRKRDSEHAHAARPRRVPPSPSPSPAVIHPVLHRFYPQVLPLRQFLLSRLARASTRKRRRIAQLGLVREPPAAPGAVAADDLRRLLDDTYVGAAHHMAPAELADLESDVEIFSQQLLSTSSTGDVRPELQSEIVDFIIRSLFRKHPGHHRPPHLLCHGFERASCPERGVGQPEAPPSLSGLVNRHPNSYAEAVKGPVWSALLVALGPGGDRIMIELLMNCGVFASLDGPSGTCYQLSGKPLADLEPVLPYKDLQNKSAESKVSIPAAGPKKPGNKGSDSLTAITFVRSRMLYARAALNAKGEVCFGLRHIHALNRLSDHSSLKQTVHILKYIFPRQFGLHNVFTFKTDYRDTSQPFKDYTLREQEITRDRLRKMSKKGQSGLGCCTIKDVIPKRLRGHAIDLVRRLRVLHHRCSYVELLRYYCPIPSLKDDPTAYGVGFQSQQLPVDLRTEEIDNYDGLHPVKNVHGAQLSSIPSRLEKSCFTDLATPDHQVSAFCRAIMNTVIPNSLWGEGETQTHNKHAFLCHVDQFVRLRRFESLTLHAVMQYMKIADIEWLRPPHVQPGSKMSRTDFSKRRELLAELIYYLFDSFLILLIRTNFHVTESNVDKNRLYYFRHDVWRKLSEPVLTQMKMTMFEDMKGKDATKILAGRQLGYSQVRLLPKKGGARPITNLKRRMQTTANGTPKWGRSINSVMRPVFNALNFERTNNPGRLGSSLFSIGDMYPRLKAFRSKLEGAGLAGMPLYFVKVDVKSCFDTIPQKLLLKIMESLLNREEYSIKSYVEVNTSVPCEYSNDITSAIKPIKRYLAQARAVDDSRDFETYIRTELGLRGRNTVYVDSVIEQKRSRKELMKLLGEHIERNIIKIGKKFYRQRVGIPQGSILSSLLCNFFYAKMETELLDFLADSTSVLLRLIDDSLLITTEREHAERFLQIMHKGNDRFGISIKKDKTLTNFDCQIDGHEVRRAPSRISFPYCGTLISTTDLNIRKDVPSRDQRRKAATLRCSCRAVILTASRIA</sequence>
<dbReference type="GO" id="GO:0000781">
    <property type="term" value="C:chromosome, telomeric region"/>
    <property type="evidence" value="ECO:0007669"/>
    <property type="project" value="UniProtKB-SubCell"/>
</dbReference>
<dbReference type="Pfam" id="PF00078">
    <property type="entry name" value="RVT_1"/>
    <property type="match status" value="1"/>
</dbReference>
<dbReference type="SUPFAM" id="SSF56672">
    <property type="entry name" value="DNA/RNA polymerases"/>
    <property type="match status" value="1"/>
</dbReference>
<evidence type="ECO:0000256" key="5">
    <source>
        <dbReference type="ARBA" id="ARBA00022679"/>
    </source>
</evidence>
<evidence type="ECO:0000256" key="11">
    <source>
        <dbReference type="ARBA" id="ARBA00023242"/>
    </source>
</evidence>
<dbReference type="GO" id="GO:0046872">
    <property type="term" value="F:metal ion binding"/>
    <property type="evidence" value="ECO:0007669"/>
    <property type="project" value="UniProtKB-KW"/>
</dbReference>
<dbReference type="InParanoid" id="K2RPW0"/>
<comment type="subcellular location">
    <subcellularLocation>
        <location evidence="13">Nucleus</location>
    </subcellularLocation>
    <subcellularLocation>
        <location evidence="13">Chromosome</location>
        <location evidence="13">Telomere</location>
    </subcellularLocation>
</comment>
<evidence type="ECO:0000256" key="13">
    <source>
        <dbReference type="RuleBase" id="RU365061"/>
    </source>
</evidence>
<dbReference type="OrthoDB" id="289721at2759"/>
<dbReference type="GO" id="GO:0003720">
    <property type="term" value="F:telomerase activity"/>
    <property type="evidence" value="ECO:0007669"/>
    <property type="project" value="InterPro"/>
</dbReference>
<dbReference type="InterPro" id="IPR043502">
    <property type="entry name" value="DNA/RNA_pol_sf"/>
</dbReference>
<dbReference type="PANTHER" id="PTHR12066:SF0">
    <property type="entry name" value="TELOMERASE REVERSE TRANSCRIPTASE"/>
    <property type="match status" value="1"/>
</dbReference>
<organism evidence="16 17">
    <name type="scientific">Macrophomina phaseolina (strain MS6)</name>
    <name type="common">Charcoal rot fungus</name>
    <dbReference type="NCBI Taxonomy" id="1126212"/>
    <lineage>
        <taxon>Eukaryota</taxon>
        <taxon>Fungi</taxon>
        <taxon>Dikarya</taxon>
        <taxon>Ascomycota</taxon>
        <taxon>Pezizomycotina</taxon>
        <taxon>Dothideomycetes</taxon>
        <taxon>Dothideomycetes incertae sedis</taxon>
        <taxon>Botryosphaeriales</taxon>
        <taxon>Botryosphaeriaceae</taxon>
        <taxon>Macrophomina</taxon>
    </lineage>
</organism>
<evidence type="ECO:0000256" key="4">
    <source>
        <dbReference type="ARBA" id="ARBA00022454"/>
    </source>
</evidence>
<dbReference type="GO" id="GO:0070034">
    <property type="term" value="F:telomerase RNA binding"/>
    <property type="evidence" value="ECO:0007669"/>
    <property type="project" value="TreeGrafter"/>
</dbReference>
<dbReference type="InterPro" id="IPR021891">
    <property type="entry name" value="Telomerase_RBD"/>
</dbReference>
<keyword evidence="6 13" id="KW-0548">Nucleotidyltransferase</keyword>
<evidence type="ECO:0000256" key="14">
    <source>
        <dbReference type="SAM" id="MobiDB-lite"/>
    </source>
</evidence>
<evidence type="ECO:0000256" key="12">
    <source>
        <dbReference type="ARBA" id="ARBA00048173"/>
    </source>
</evidence>
<dbReference type="CDD" id="cd01648">
    <property type="entry name" value="TERT"/>
    <property type="match status" value="1"/>
</dbReference>
<reference evidence="16 17" key="1">
    <citation type="journal article" date="2012" name="BMC Genomics">
        <title>Tools to kill: Genome of one of the most destructive plant pathogenic fungi Macrophomina phaseolina.</title>
        <authorList>
            <person name="Islam M.S."/>
            <person name="Haque M.S."/>
            <person name="Islam M.M."/>
            <person name="Emdad E.M."/>
            <person name="Halim A."/>
            <person name="Hossen Q.M.M."/>
            <person name="Hossain M.Z."/>
            <person name="Ahmed B."/>
            <person name="Rahim S."/>
            <person name="Rahman M.S."/>
            <person name="Alam M.M."/>
            <person name="Hou S."/>
            <person name="Wan X."/>
            <person name="Saito J.A."/>
            <person name="Alam M."/>
        </authorList>
    </citation>
    <scope>NUCLEOTIDE SEQUENCE [LARGE SCALE GENOMIC DNA]</scope>
    <source>
        <strain evidence="16 17">MS6</strain>
    </source>
</reference>
<keyword evidence="9 13" id="KW-0779">Telomere</keyword>
<dbReference type="HOGENOM" id="CLU_001996_0_1_1"/>
<evidence type="ECO:0000256" key="10">
    <source>
        <dbReference type="ARBA" id="ARBA00022918"/>
    </source>
</evidence>
<name>K2RPW0_MACPH</name>
<evidence type="ECO:0000256" key="9">
    <source>
        <dbReference type="ARBA" id="ARBA00022895"/>
    </source>
</evidence>
<dbReference type="Gene3D" id="3.30.70.2630">
    <property type="match status" value="1"/>
</dbReference>
<accession>K2RPW0</accession>
<gene>
    <name evidence="16" type="ORF">MPH_08097</name>
</gene>
<evidence type="ECO:0000256" key="3">
    <source>
        <dbReference type="ARBA" id="ARBA00016182"/>
    </source>
</evidence>
<comment type="catalytic activity">
    <reaction evidence="12 13">
        <text>DNA(n) + a 2'-deoxyribonucleoside 5'-triphosphate = DNA(n+1) + diphosphate</text>
        <dbReference type="Rhea" id="RHEA:22508"/>
        <dbReference type="Rhea" id="RHEA-COMP:17339"/>
        <dbReference type="Rhea" id="RHEA-COMP:17340"/>
        <dbReference type="ChEBI" id="CHEBI:33019"/>
        <dbReference type="ChEBI" id="CHEBI:61560"/>
        <dbReference type="ChEBI" id="CHEBI:173112"/>
        <dbReference type="EC" id="2.7.7.49"/>
    </reaction>
</comment>
<evidence type="ECO:0000256" key="7">
    <source>
        <dbReference type="ARBA" id="ARBA00022723"/>
    </source>
</evidence>
<dbReference type="PANTHER" id="PTHR12066">
    <property type="entry name" value="TELOMERASE REVERSE TRANSCRIPTASE"/>
    <property type="match status" value="1"/>
</dbReference>
<dbReference type="GO" id="GO:0000333">
    <property type="term" value="C:telomerase catalytic core complex"/>
    <property type="evidence" value="ECO:0007669"/>
    <property type="project" value="TreeGrafter"/>
</dbReference>
<dbReference type="GO" id="GO:0042162">
    <property type="term" value="F:telomeric DNA binding"/>
    <property type="evidence" value="ECO:0007669"/>
    <property type="project" value="TreeGrafter"/>
</dbReference>
<dbReference type="EC" id="2.7.7.49" evidence="2 13"/>
<evidence type="ECO:0000256" key="8">
    <source>
        <dbReference type="ARBA" id="ARBA00022842"/>
    </source>
</evidence>
<dbReference type="STRING" id="1126212.K2RPW0"/>
<dbReference type="VEuPathDB" id="FungiDB:MPH_08097"/>
<dbReference type="Gene3D" id="1.10.132.70">
    <property type="match status" value="1"/>
</dbReference>
<evidence type="ECO:0000313" key="16">
    <source>
        <dbReference type="EMBL" id="EKG14822.1"/>
    </source>
</evidence>
<evidence type="ECO:0000313" key="17">
    <source>
        <dbReference type="Proteomes" id="UP000007129"/>
    </source>
</evidence>
<evidence type="ECO:0000256" key="6">
    <source>
        <dbReference type="ARBA" id="ARBA00022695"/>
    </source>
</evidence>
<keyword evidence="7 13" id="KW-0479">Metal-binding</keyword>
<dbReference type="InterPro" id="IPR003545">
    <property type="entry name" value="Telomerase_RT"/>
</dbReference>
<dbReference type="Proteomes" id="UP000007129">
    <property type="component" value="Unassembled WGS sequence"/>
</dbReference>
<keyword evidence="5 13" id="KW-0808">Transferase</keyword>
<dbReference type="GO" id="GO:0007004">
    <property type="term" value="P:telomere maintenance via telomerase"/>
    <property type="evidence" value="ECO:0007669"/>
    <property type="project" value="TreeGrafter"/>
</dbReference>